<name>A0A396Z678_9LEPT</name>
<evidence type="ECO:0000313" key="1">
    <source>
        <dbReference type="EMBL" id="RHX89623.1"/>
    </source>
</evidence>
<reference evidence="2" key="1">
    <citation type="submission" date="2018-05" db="EMBL/GenBank/DDBJ databases">
        <title>Leptospira yasudae sp. nov. and Leptospira stimsonii sp. nov., two pathogenic species of the genus Leptospira isolated from environmental sources.</title>
        <authorList>
            <person name="Casanovas-Massana A."/>
            <person name="Hamond C."/>
            <person name="Santos L.A."/>
            <person name="Hacker K.P."/>
            <person name="Balassiano I."/>
            <person name="Medeiros M.A."/>
            <person name="Reis M.G."/>
            <person name="Ko A.I."/>
            <person name="Wunder E.A."/>
        </authorList>
    </citation>
    <scope>NUCLEOTIDE SEQUENCE [LARGE SCALE GENOMIC DNA]</scope>
    <source>
        <strain evidence="2">Yale</strain>
    </source>
</reference>
<dbReference type="EMBL" id="QHCT01000003">
    <property type="protein sequence ID" value="RHX89623.1"/>
    <property type="molecule type" value="Genomic_DNA"/>
</dbReference>
<dbReference type="RefSeq" id="WP_118968697.1">
    <property type="nucleotide sequence ID" value="NZ_QHCT01000003.1"/>
</dbReference>
<organism evidence="1 2">
    <name type="scientific">Leptospira stimsonii</name>
    <dbReference type="NCBI Taxonomy" id="2202203"/>
    <lineage>
        <taxon>Bacteria</taxon>
        <taxon>Pseudomonadati</taxon>
        <taxon>Spirochaetota</taxon>
        <taxon>Spirochaetia</taxon>
        <taxon>Leptospirales</taxon>
        <taxon>Leptospiraceae</taxon>
        <taxon>Leptospira</taxon>
    </lineage>
</organism>
<evidence type="ECO:0000313" key="2">
    <source>
        <dbReference type="Proteomes" id="UP000265798"/>
    </source>
</evidence>
<dbReference type="Proteomes" id="UP000265798">
    <property type="component" value="Unassembled WGS sequence"/>
</dbReference>
<accession>A0A396Z678</accession>
<proteinExistence type="predicted"/>
<sequence>MGETIAWMDNKKTELRNVRVKKKRRNVNYSFGRLTKNDARYLQKTCFTQSENGANGVLIPNSTP</sequence>
<protein>
    <submittedName>
        <fullName evidence="1">Uncharacterized protein</fullName>
    </submittedName>
</protein>
<dbReference type="AlphaFoldDB" id="A0A396Z678"/>
<comment type="caution">
    <text evidence="1">The sequence shown here is derived from an EMBL/GenBank/DDBJ whole genome shotgun (WGS) entry which is preliminary data.</text>
</comment>
<gene>
    <name evidence="1" type="ORF">DLM75_11670</name>
</gene>